<feature type="compositionally biased region" description="Low complexity" evidence="1">
    <location>
        <begin position="118"/>
        <end position="134"/>
    </location>
</feature>
<organism evidence="2 3">
    <name type="scientific">Sphingobium phenoxybenzoativorans</name>
    <dbReference type="NCBI Taxonomy" id="1592790"/>
    <lineage>
        <taxon>Bacteria</taxon>
        <taxon>Pseudomonadati</taxon>
        <taxon>Pseudomonadota</taxon>
        <taxon>Alphaproteobacteria</taxon>
        <taxon>Sphingomonadales</taxon>
        <taxon>Sphingomonadaceae</taxon>
        <taxon>Sphingobium</taxon>
    </lineage>
</organism>
<accession>A0A975KC47</accession>
<evidence type="ECO:0000256" key="1">
    <source>
        <dbReference type="SAM" id="MobiDB-lite"/>
    </source>
</evidence>
<gene>
    <name evidence="2" type="ORF">KFK14_17680</name>
</gene>
<evidence type="ECO:0000313" key="2">
    <source>
        <dbReference type="EMBL" id="QUT08432.1"/>
    </source>
</evidence>
<protein>
    <submittedName>
        <fullName evidence="2">Uncharacterized protein</fullName>
    </submittedName>
</protein>
<dbReference type="AlphaFoldDB" id="A0A975KC47"/>
<proteinExistence type="predicted"/>
<dbReference type="RefSeq" id="WP_212611285.1">
    <property type="nucleotide sequence ID" value="NZ_CP073910.1"/>
</dbReference>
<name>A0A975KC47_9SPHN</name>
<evidence type="ECO:0000313" key="3">
    <source>
        <dbReference type="Proteomes" id="UP000681425"/>
    </source>
</evidence>
<dbReference type="Proteomes" id="UP000681425">
    <property type="component" value="Chromosome"/>
</dbReference>
<reference evidence="2" key="1">
    <citation type="submission" date="2021-04" db="EMBL/GenBank/DDBJ databases">
        <title>Isolation of p-tert-butylphenol degrading bacteria Sphingobium phenoxybenzoativorans Tas13 from active sludge.</title>
        <authorList>
            <person name="Li Y."/>
        </authorList>
    </citation>
    <scope>NUCLEOTIDE SEQUENCE</scope>
    <source>
        <strain evidence="2">Tas13</strain>
    </source>
</reference>
<keyword evidence="3" id="KW-1185">Reference proteome</keyword>
<sequence length="141" mass="15027">MEDASPPANALRGEFDLVLEGEAYTLRPSYEAIIAFERGTGKTLLELARASDALAISLEESSVVVTECIRAYGRETQSSLQAVQLQRITEMVYEAGLVEVVARLGVILWMAVSGGCAASGKAKTTGTTNQTTETPVVNSQE</sequence>
<dbReference type="EMBL" id="CP073910">
    <property type="protein sequence ID" value="QUT08432.1"/>
    <property type="molecule type" value="Genomic_DNA"/>
</dbReference>
<feature type="region of interest" description="Disordered" evidence="1">
    <location>
        <begin position="118"/>
        <end position="141"/>
    </location>
</feature>
<dbReference type="KEGG" id="spph:KFK14_17680"/>